<evidence type="ECO:0000256" key="2">
    <source>
        <dbReference type="ARBA" id="ARBA00023136"/>
    </source>
</evidence>
<feature type="domain" description="Outer membrane protein assembly factor BamE" evidence="5">
    <location>
        <begin position="30"/>
        <end position="106"/>
    </location>
</feature>
<name>A0A009HQN3_ACIB9</name>
<dbReference type="AlphaFoldDB" id="A0A009HQN3"/>
<evidence type="ECO:0000256" key="3">
    <source>
        <dbReference type="ARBA" id="ARBA00023237"/>
    </source>
</evidence>
<dbReference type="Gene3D" id="3.30.1450.10">
    <property type="match status" value="1"/>
</dbReference>
<dbReference type="GO" id="GO:1990063">
    <property type="term" value="C:Bam protein complex"/>
    <property type="evidence" value="ECO:0007669"/>
    <property type="project" value="TreeGrafter"/>
</dbReference>
<comment type="function">
    <text evidence="4">Part of the outer membrane protein assembly complex, which is involved in assembly and insertion of beta-barrel proteins into the outer membrane.</text>
</comment>
<dbReference type="PANTHER" id="PTHR37482:SF1">
    <property type="entry name" value="OUTER MEMBRANE PROTEIN ASSEMBLY FACTOR BAME"/>
    <property type="match status" value="1"/>
</dbReference>
<comment type="subcellular location">
    <subcellularLocation>
        <location evidence="4">Cell outer membrane</location>
        <topology evidence="4">Lipid-anchor</topology>
    </subcellularLocation>
</comment>
<dbReference type="Proteomes" id="UP000020595">
    <property type="component" value="Unassembled WGS sequence"/>
</dbReference>
<comment type="caution">
    <text evidence="6">The sequence shown here is derived from an EMBL/GenBank/DDBJ whole genome shotgun (WGS) entry which is preliminary data.</text>
</comment>
<reference evidence="6 7" key="1">
    <citation type="submission" date="2014-02" db="EMBL/GenBank/DDBJ databases">
        <title>Comparative genomics and transcriptomics to identify genetic mechanisms underlying the emergence of carbapenem resistant Acinetobacter baumannii (CRAb).</title>
        <authorList>
            <person name="Harris A.D."/>
            <person name="Johnson K.J."/>
            <person name="George J."/>
            <person name="Shefchek K."/>
            <person name="Daugherty S.C."/>
            <person name="Parankush S."/>
            <person name="Sadzewicz L."/>
            <person name="Tallon L."/>
            <person name="Sengamalay N."/>
            <person name="Hazen T.H."/>
            <person name="Rasko D.A."/>
        </authorList>
    </citation>
    <scope>NUCLEOTIDE SEQUENCE [LARGE SCALE GENOMIC DNA]</scope>
    <source>
        <strain evidence="6 7">1295743</strain>
    </source>
</reference>
<dbReference type="EMBL" id="JEWH01000028">
    <property type="protein sequence ID" value="EXB05335.1"/>
    <property type="molecule type" value="Genomic_DNA"/>
</dbReference>
<dbReference type="GeneID" id="92795456"/>
<dbReference type="Pfam" id="PF04355">
    <property type="entry name" value="BamE"/>
    <property type="match status" value="1"/>
</dbReference>
<dbReference type="PATRIC" id="fig|1310613.3.peg.2241"/>
<evidence type="ECO:0000256" key="4">
    <source>
        <dbReference type="HAMAP-Rule" id="MF_00925"/>
    </source>
</evidence>
<dbReference type="GO" id="GO:0043165">
    <property type="term" value="P:Gram-negative-bacterium-type cell outer membrane assembly"/>
    <property type="evidence" value="ECO:0007669"/>
    <property type="project" value="UniProtKB-UniRule"/>
</dbReference>
<keyword evidence="2 4" id="KW-0472">Membrane</keyword>
<dbReference type="RefSeq" id="WP_001170994.1">
    <property type="nucleotide sequence ID" value="NZ_JEWH01000028.1"/>
</dbReference>
<organism evidence="6 7">
    <name type="scientific">Acinetobacter baumannii (strain 1295743)</name>
    <dbReference type="NCBI Taxonomy" id="1310613"/>
    <lineage>
        <taxon>Bacteria</taxon>
        <taxon>Pseudomonadati</taxon>
        <taxon>Pseudomonadota</taxon>
        <taxon>Gammaproteobacteria</taxon>
        <taxon>Moraxellales</taxon>
        <taxon>Moraxellaceae</taxon>
        <taxon>Acinetobacter</taxon>
        <taxon>Acinetobacter calcoaceticus/baumannii complex</taxon>
    </lineage>
</organism>
<comment type="subunit">
    <text evidence="4">Part of the Bam complex.</text>
</comment>
<keyword evidence="3 4" id="KW-0998">Cell outer membrane</keyword>
<keyword evidence="1 4" id="KW-0732">Signal</keyword>
<comment type="similarity">
    <text evidence="4">Belongs to the BamE family.</text>
</comment>
<dbReference type="GO" id="GO:0030674">
    <property type="term" value="F:protein-macromolecule adaptor activity"/>
    <property type="evidence" value="ECO:0007669"/>
    <property type="project" value="TreeGrafter"/>
</dbReference>
<sequence length="132" mass="14360">MQKLVLTLFVTSLLAGCSIFGVYKVDIPQGTPLTKAQASQVQVGMNFQQVRFLLGSPTVTDPLNPQRWDYIYNYIPGTYAKKAKIPAAHGQHLKIYFDGTGTVTKIEGLETIPESQPGLPASKEAILTAPPL</sequence>
<dbReference type="HAMAP" id="MF_00925">
    <property type="entry name" value="OM_assembly_BamE"/>
    <property type="match status" value="1"/>
</dbReference>
<dbReference type="PANTHER" id="PTHR37482">
    <property type="entry name" value="OUTER MEMBRANE PROTEIN ASSEMBLY FACTOR BAME"/>
    <property type="match status" value="1"/>
</dbReference>
<dbReference type="InterPro" id="IPR026592">
    <property type="entry name" value="BamE"/>
</dbReference>
<keyword evidence="4" id="KW-0564">Palmitate</keyword>
<proteinExistence type="inferred from homology"/>
<evidence type="ECO:0000256" key="1">
    <source>
        <dbReference type="ARBA" id="ARBA00022729"/>
    </source>
</evidence>
<evidence type="ECO:0000313" key="6">
    <source>
        <dbReference type="EMBL" id="EXB05335.1"/>
    </source>
</evidence>
<dbReference type="InterPro" id="IPR037873">
    <property type="entry name" value="BamE-like"/>
</dbReference>
<accession>A0A009HQN3</accession>
<dbReference type="SMR" id="A0A009HQN3"/>
<evidence type="ECO:0000313" key="7">
    <source>
        <dbReference type="Proteomes" id="UP000020595"/>
    </source>
</evidence>
<dbReference type="GO" id="GO:0051205">
    <property type="term" value="P:protein insertion into membrane"/>
    <property type="evidence" value="ECO:0007669"/>
    <property type="project" value="UniProtKB-UniRule"/>
</dbReference>
<keyword evidence="4" id="KW-0449">Lipoprotein</keyword>
<dbReference type="InterPro" id="IPR007450">
    <property type="entry name" value="BamE_dom"/>
</dbReference>
<protein>
    <recommendedName>
        <fullName evidence="4">Outer membrane protein assembly factor BamE</fullName>
    </recommendedName>
</protein>
<evidence type="ECO:0000259" key="5">
    <source>
        <dbReference type="Pfam" id="PF04355"/>
    </source>
</evidence>
<gene>
    <name evidence="4" type="primary">bamE</name>
    <name evidence="6" type="ORF">J512_2331</name>
</gene>
<dbReference type="PROSITE" id="PS51257">
    <property type="entry name" value="PROKAR_LIPOPROTEIN"/>
    <property type="match status" value="1"/>
</dbReference>